<protein>
    <recommendedName>
        <fullName evidence="4">Cellobiose 2-epimerase</fullName>
        <shortName evidence="4">CE</shortName>
        <ecNumber evidence="4">5.1.3.11</ecNumber>
    </recommendedName>
</protein>
<reference evidence="5 6" key="1">
    <citation type="submission" date="2024-02" db="EMBL/GenBank/DDBJ databases">
        <title>Lysinimicrobium sediminis NBRC 112286.</title>
        <authorList>
            <person name="Ichikawa N."/>
            <person name="Katano-Makiyama Y."/>
            <person name="Hidaka K."/>
        </authorList>
    </citation>
    <scope>NUCLEOTIDE SEQUENCE [LARGE SCALE GENOMIC DNA]</scope>
    <source>
        <strain evidence="5 6">NBRC 112286</strain>
    </source>
</reference>
<dbReference type="RefSeq" id="WP_345380160.1">
    <property type="nucleotide sequence ID" value="NZ_BAABRR010000013.1"/>
</dbReference>
<comment type="caution">
    <text evidence="5">The sequence shown here is derived from an EMBL/GenBank/DDBJ whole genome shotgun (WGS) entry which is preliminary data.</text>
</comment>
<gene>
    <name evidence="5" type="primary">ce</name>
    <name evidence="5" type="ORF">Lsed01_02251</name>
</gene>
<dbReference type="EC" id="5.1.3.11" evidence="4"/>
<dbReference type="InterPro" id="IPR008928">
    <property type="entry name" value="6-hairpin_glycosidase_sf"/>
</dbReference>
<evidence type="ECO:0000256" key="3">
    <source>
        <dbReference type="ARBA" id="ARBA00023235"/>
    </source>
</evidence>
<name>A0ABP9WJM1_9MICO</name>
<evidence type="ECO:0000313" key="5">
    <source>
        <dbReference type="EMBL" id="GAA5519794.1"/>
    </source>
</evidence>
<sequence>MPEVINSDRQLAVLRDLAQRELAGGILPFWEAHAFAEDGSLRGGVSGGLDYLDHLPRHSVLAARILWTFAAAAEAVPTHRERHLSTARRALDVLTGPMWDVQHGGVYWSLDASGAVVDDRKQVYAQAFAVYALACWARVTGDDSALERALWLAAAVDASARDREYGGYIEALARDWTPTDRMALSEVDPDVPKSMNTNLHVLEALTELLRASSSPTVAESLETLLRTVLDSVMQAAPFPHCALYFDESWDSRSDGVSYGHDIEGSWLLWDAWEALAAWGLDDADLEWRTREAALDLAEAVRHRGVAADGAVLYAGTHAGPTDLDRHWWPQAEGVVGWLNAFQLAGRAEDRAAALRAWDYIERHVIDREGGEWFARLDASNTPRSDGGGDVKMGPWKCPYHNARACLEVLRRVAP</sequence>
<dbReference type="Proteomes" id="UP001426770">
    <property type="component" value="Unassembled WGS sequence"/>
</dbReference>
<dbReference type="PANTHER" id="PTHR15108">
    <property type="entry name" value="N-ACYLGLUCOSAMINE-2-EPIMERASE"/>
    <property type="match status" value="1"/>
</dbReference>
<proteinExistence type="inferred from homology"/>
<dbReference type="Pfam" id="PF07221">
    <property type="entry name" value="GlcNAc_2-epim"/>
    <property type="match status" value="1"/>
</dbReference>
<keyword evidence="6" id="KW-1185">Reference proteome</keyword>
<comment type="catalytic activity">
    <reaction evidence="1 4">
        <text>D-cellobiose = beta-D-glucosyl-(1-&gt;4)-D-mannopyranose</text>
        <dbReference type="Rhea" id="RHEA:23384"/>
        <dbReference type="ChEBI" id="CHEBI:17057"/>
        <dbReference type="ChEBI" id="CHEBI:47931"/>
        <dbReference type="EC" id="5.1.3.11"/>
    </reaction>
</comment>
<dbReference type="HAMAP" id="MF_00929">
    <property type="entry name" value="Cellobiose_2_epim"/>
    <property type="match status" value="1"/>
</dbReference>
<comment type="similarity">
    <text evidence="2">Belongs to the N-acylglucosamine 2-epimerase family.</text>
</comment>
<dbReference type="InterPro" id="IPR012341">
    <property type="entry name" value="6hp_glycosidase-like_sf"/>
</dbReference>
<accession>A0ABP9WJM1</accession>
<organism evidence="5 6">
    <name type="scientific">Demequina sediminis</name>
    <dbReference type="NCBI Taxonomy" id="1930058"/>
    <lineage>
        <taxon>Bacteria</taxon>
        <taxon>Bacillati</taxon>
        <taxon>Actinomycetota</taxon>
        <taxon>Actinomycetes</taxon>
        <taxon>Micrococcales</taxon>
        <taxon>Demequinaceae</taxon>
        <taxon>Demequina</taxon>
    </lineage>
</organism>
<evidence type="ECO:0000256" key="4">
    <source>
        <dbReference type="HAMAP-Rule" id="MF_00929"/>
    </source>
</evidence>
<dbReference type="Gene3D" id="1.50.10.10">
    <property type="match status" value="1"/>
</dbReference>
<dbReference type="InterPro" id="IPR028584">
    <property type="entry name" value="Cellobiose_2_epim"/>
</dbReference>
<dbReference type="InterPro" id="IPR010819">
    <property type="entry name" value="AGE/CE"/>
</dbReference>
<dbReference type="EMBL" id="BAABRR010000013">
    <property type="protein sequence ID" value="GAA5519794.1"/>
    <property type="molecule type" value="Genomic_DNA"/>
</dbReference>
<evidence type="ECO:0000256" key="1">
    <source>
        <dbReference type="ARBA" id="ARBA00001470"/>
    </source>
</evidence>
<comment type="function">
    <text evidence="4">Catalyzes the reversible epimerization of cellobiose to 4-O-beta-D-glucopyranosyl-D-mannose (Glc-Man).</text>
</comment>
<keyword evidence="3 4" id="KW-0413">Isomerase</keyword>
<evidence type="ECO:0000256" key="2">
    <source>
        <dbReference type="ARBA" id="ARBA00008558"/>
    </source>
</evidence>
<evidence type="ECO:0000313" key="6">
    <source>
        <dbReference type="Proteomes" id="UP001426770"/>
    </source>
</evidence>
<dbReference type="SUPFAM" id="SSF48208">
    <property type="entry name" value="Six-hairpin glycosidases"/>
    <property type="match status" value="1"/>
</dbReference>
<comment type="similarity">
    <text evidence="4">Belongs to the cellobiose 2-epimerase family.</text>
</comment>